<comment type="caution">
    <text evidence="3">The sequence shown here is derived from an EMBL/GenBank/DDBJ whole genome shotgun (WGS) entry which is preliminary data.</text>
</comment>
<feature type="transmembrane region" description="Helical" evidence="1">
    <location>
        <begin position="130"/>
        <end position="152"/>
    </location>
</feature>
<dbReference type="InterPro" id="IPR025164">
    <property type="entry name" value="Toastrack_DUF4097"/>
</dbReference>
<evidence type="ECO:0000313" key="4">
    <source>
        <dbReference type="Proteomes" id="UP000709295"/>
    </source>
</evidence>
<keyword evidence="4" id="KW-1185">Reference proteome</keyword>
<feature type="transmembrane region" description="Helical" evidence="1">
    <location>
        <begin position="164"/>
        <end position="187"/>
    </location>
</feature>
<dbReference type="Pfam" id="PF13349">
    <property type="entry name" value="DUF4097"/>
    <property type="match status" value="1"/>
</dbReference>
<name>A0A8J5IMU3_9STRA</name>
<keyword evidence="1" id="KW-0472">Membrane</keyword>
<feature type="domain" description="DUF4097" evidence="2">
    <location>
        <begin position="505"/>
        <end position="761"/>
    </location>
</feature>
<sequence length="798" mass="85499">MPRDLLAPPTFTGKARCSSALLLLLELVGTAALFALYALASLHRATLLLSCLVGIASILSGILGICRSTPAVVGSFMIAIGSCFGFALLGGLCILFTSDVELEVAAFLDKSLVLRDVENREKLLNDTKKFLEFAAVVLIVNAVAHLCFSWYLRRLVGERRAAIAFLQIFSVIMFPLSLFLILGGNYIVDTGTLASAPYAGLAIFSSGVLLLIVALLAFIGGNFEYRRLLSICYLLSALIGACSVVLAITCFAGRSFVEDNILDNWESIRILLPPTAQVAYDRDRFAAVMRSNLNTVAYVGLLSGVFVLSEAAMSLTLMRHASSWKHQLARAKRSMKDLQQTAVGLDPIEPSTDVPQPDSPLSFLQQWVKHFEASARRQRIGMRIVIVLIVLAVVFILAVMCANVIVVAKCSSIGSRMASASFPLVNSSSEDTTSIIHLQNSFSRGEIVVSSGTSTTGSVDINFYSSEGGSVGATKMYKIVVKNDTVGLDVWPIEASQFLWLDGSCQRSMVEIELPQDTLQSLVVNTNTSVVVKASDTMKLQGLSVTTMQSSVLCSNIEIQGDELLLETTSGDISVDSMTIDASNSSTAESPARVYSGLGLVSLSNVVLSQCDLQVETGASSLVLSDVHSSVNTGRSHIEAKSASASISVDDIHANWITLKSGTGDIYGAEILIEGNSAFMGRLEVTTISGDIELKEITASGTVHIESASGKISVQLNTQTFAGMYYMRSEYGSMSIRQTNYSNDIVVEAEDSIDGLEKHGSINCDPATNNCLAFGSLYLRSNFGDIDIVLGCNSYSCS</sequence>
<evidence type="ECO:0000259" key="2">
    <source>
        <dbReference type="Pfam" id="PF13349"/>
    </source>
</evidence>
<proteinExistence type="predicted"/>
<dbReference type="AlphaFoldDB" id="A0A8J5IMU3"/>
<dbReference type="Proteomes" id="UP000709295">
    <property type="component" value="Unassembled WGS sequence"/>
</dbReference>
<feature type="transmembrane region" description="Helical" evidence="1">
    <location>
        <begin position="296"/>
        <end position="318"/>
    </location>
</feature>
<feature type="transmembrane region" description="Helical" evidence="1">
    <location>
        <begin position="231"/>
        <end position="257"/>
    </location>
</feature>
<feature type="transmembrane region" description="Helical" evidence="1">
    <location>
        <begin position="46"/>
        <end position="66"/>
    </location>
</feature>
<evidence type="ECO:0000313" key="3">
    <source>
        <dbReference type="EMBL" id="KAG6953613.1"/>
    </source>
</evidence>
<protein>
    <recommendedName>
        <fullName evidence="2">DUF4097 domain-containing protein</fullName>
    </recommendedName>
</protein>
<evidence type="ECO:0000256" key="1">
    <source>
        <dbReference type="SAM" id="Phobius"/>
    </source>
</evidence>
<feature type="transmembrane region" description="Helical" evidence="1">
    <location>
        <begin position="73"/>
        <end position="97"/>
    </location>
</feature>
<feature type="transmembrane region" description="Helical" evidence="1">
    <location>
        <begin position="21"/>
        <end position="40"/>
    </location>
</feature>
<feature type="transmembrane region" description="Helical" evidence="1">
    <location>
        <begin position="199"/>
        <end position="219"/>
    </location>
</feature>
<organism evidence="3 4">
    <name type="scientific">Phytophthora aleatoria</name>
    <dbReference type="NCBI Taxonomy" id="2496075"/>
    <lineage>
        <taxon>Eukaryota</taxon>
        <taxon>Sar</taxon>
        <taxon>Stramenopiles</taxon>
        <taxon>Oomycota</taxon>
        <taxon>Peronosporomycetes</taxon>
        <taxon>Peronosporales</taxon>
        <taxon>Peronosporaceae</taxon>
        <taxon>Phytophthora</taxon>
    </lineage>
</organism>
<keyword evidence="1" id="KW-1133">Transmembrane helix</keyword>
<gene>
    <name evidence="3" type="ORF">JG688_00012739</name>
</gene>
<accession>A0A8J5IMU3</accession>
<keyword evidence="1" id="KW-0812">Transmembrane</keyword>
<dbReference type="EMBL" id="JAENGY010001010">
    <property type="protein sequence ID" value="KAG6953613.1"/>
    <property type="molecule type" value="Genomic_DNA"/>
</dbReference>
<feature type="transmembrane region" description="Helical" evidence="1">
    <location>
        <begin position="384"/>
        <end position="408"/>
    </location>
</feature>
<reference evidence="3" key="1">
    <citation type="submission" date="2021-01" db="EMBL/GenBank/DDBJ databases">
        <title>Phytophthora aleatoria, a newly-described species from Pinus radiata is distinct from Phytophthora cactorum isolates based on comparative genomics.</title>
        <authorList>
            <person name="Mcdougal R."/>
            <person name="Panda P."/>
            <person name="Williams N."/>
            <person name="Studholme D.J."/>
        </authorList>
    </citation>
    <scope>NUCLEOTIDE SEQUENCE</scope>
    <source>
        <strain evidence="3">NZFS 4037</strain>
    </source>
</reference>